<evidence type="ECO:0000313" key="2">
    <source>
        <dbReference type="EMBL" id="CAF5192299.1"/>
    </source>
</evidence>
<evidence type="ECO:0000313" key="3">
    <source>
        <dbReference type="Proteomes" id="UP000681720"/>
    </source>
</evidence>
<organism evidence="2 3">
    <name type="scientific">Rotaria magnacalcarata</name>
    <dbReference type="NCBI Taxonomy" id="392030"/>
    <lineage>
        <taxon>Eukaryota</taxon>
        <taxon>Metazoa</taxon>
        <taxon>Spiralia</taxon>
        <taxon>Gnathifera</taxon>
        <taxon>Rotifera</taxon>
        <taxon>Eurotatoria</taxon>
        <taxon>Bdelloidea</taxon>
        <taxon>Philodinida</taxon>
        <taxon>Philodinidae</taxon>
        <taxon>Rotaria</taxon>
    </lineage>
</organism>
<reference evidence="2" key="1">
    <citation type="submission" date="2021-02" db="EMBL/GenBank/DDBJ databases">
        <authorList>
            <person name="Nowell W R."/>
        </authorList>
    </citation>
    <scope>NUCLEOTIDE SEQUENCE</scope>
</reference>
<name>A0A8S3I0J7_9BILA</name>
<sequence length="49" mass="5714">KILSSNPPDNFEHKLPTPSAPREKQQPSTKSFDLWNLRNFHRTLIARSI</sequence>
<dbReference type="AlphaFoldDB" id="A0A8S3I0J7"/>
<evidence type="ECO:0000256" key="1">
    <source>
        <dbReference type="SAM" id="MobiDB-lite"/>
    </source>
</evidence>
<feature type="compositionally biased region" description="Basic and acidic residues" evidence="1">
    <location>
        <begin position="10"/>
        <end position="25"/>
    </location>
</feature>
<dbReference type="Proteomes" id="UP000681720">
    <property type="component" value="Unassembled WGS sequence"/>
</dbReference>
<gene>
    <name evidence="2" type="ORF">GIL414_LOCUS73428</name>
</gene>
<protein>
    <submittedName>
        <fullName evidence="2">Uncharacterized protein</fullName>
    </submittedName>
</protein>
<comment type="caution">
    <text evidence="2">The sequence shown here is derived from an EMBL/GenBank/DDBJ whole genome shotgun (WGS) entry which is preliminary data.</text>
</comment>
<feature type="non-terminal residue" evidence="2">
    <location>
        <position position="1"/>
    </location>
</feature>
<proteinExistence type="predicted"/>
<accession>A0A8S3I0J7</accession>
<dbReference type="EMBL" id="CAJOBJ010338632">
    <property type="protein sequence ID" value="CAF5192299.1"/>
    <property type="molecule type" value="Genomic_DNA"/>
</dbReference>
<feature type="region of interest" description="Disordered" evidence="1">
    <location>
        <begin position="1"/>
        <end position="31"/>
    </location>
</feature>